<proteinExistence type="predicted"/>
<evidence type="ECO:0008006" key="3">
    <source>
        <dbReference type="Google" id="ProtNLM"/>
    </source>
</evidence>
<comment type="caution">
    <text evidence="1">The sequence shown here is derived from an EMBL/GenBank/DDBJ whole genome shotgun (WGS) entry which is preliminary data.</text>
</comment>
<accession>A0ABX2D531</accession>
<evidence type="ECO:0000313" key="2">
    <source>
        <dbReference type="Proteomes" id="UP000702425"/>
    </source>
</evidence>
<sequence>MASSQPLKGIELIDCAKANAQQGIATAAELCGYGGDLNTFERELKQACQNIGVEVKELSDLITDQQMMKEGMGIEIAPDTPSEL</sequence>
<organism evidence="1 2">
    <name type="scientific">Microcoleus asticus IPMA8</name>
    <dbReference type="NCBI Taxonomy" id="2563858"/>
    <lineage>
        <taxon>Bacteria</taxon>
        <taxon>Bacillati</taxon>
        <taxon>Cyanobacteriota</taxon>
        <taxon>Cyanophyceae</taxon>
        <taxon>Oscillatoriophycideae</taxon>
        <taxon>Oscillatoriales</taxon>
        <taxon>Microcoleaceae</taxon>
        <taxon>Microcoleus</taxon>
        <taxon>Microcoleus asticus</taxon>
    </lineage>
</organism>
<keyword evidence="2" id="KW-1185">Reference proteome</keyword>
<name>A0ABX2D531_9CYAN</name>
<dbReference type="Proteomes" id="UP000702425">
    <property type="component" value="Unassembled WGS sequence"/>
</dbReference>
<evidence type="ECO:0000313" key="1">
    <source>
        <dbReference type="EMBL" id="NQE37765.1"/>
    </source>
</evidence>
<dbReference type="EMBL" id="SRRZ01000150">
    <property type="protein sequence ID" value="NQE37765.1"/>
    <property type="molecule type" value="Genomic_DNA"/>
</dbReference>
<protein>
    <recommendedName>
        <fullName evidence="3">Nif11 domain-containing protein</fullName>
    </recommendedName>
</protein>
<gene>
    <name evidence="1" type="ORF">E5S67_05546</name>
</gene>
<dbReference type="RefSeq" id="WP_172192057.1">
    <property type="nucleotide sequence ID" value="NZ_CAWPPK010000058.1"/>
</dbReference>
<reference evidence="1 2" key="1">
    <citation type="journal article" date="2020" name="Sci. Rep.">
        <title>A novel cyanobacterial geosmin producer, revising GeoA distribution and dispersion patterns in Bacteria.</title>
        <authorList>
            <person name="Churro C."/>
            <person name="Semedo-Aguiar A.P."/>
            <person name="Silva A.D."/>
            <person name="Pereira-Leal J.B."/>
            <person name="Leite R.B."/>
        </authorList>
    </citation>
    <scope>NUCLEOTIDE SEQUENCE [LARGE SCALE GENOMIC DNA]</scope>
    <source>
        <strain evidence="1 2">IPMA8</strain>
    </source>
</reference>